<dbReference type="InParanoid" id="A0A165HVN6"/>
<keyword evidence="2" id="KW-1185">Reference proteome</keyword>
<name>A0A165HVN6_EXIGL</name>
<accession>A0A165HVN6</accession>
<proteinExistence type="predicted"/>
<reference evidence="1 2" key="1">
    <citation type="journal article" date="2016" name="Mol. Biol. Evol.">
        <title>Comparative Genomics of Early-Diverging Mushroom-Forming Fungi Provides Insights into the Origins of Lignocellulose Decay Capabilities.</title>
        <authorList>
            <person name="Nagy L.G."/>
            <person name="Riley R."/>
            <person name="Tritt A."/>
            <person name="Adam C."/>
            <person name="Daum C."/>
            <person name="Floudas D."/>
            <person name="Sun H."/>
            <person name="Yadav J.S."/>
            <person name="Pangilinan J."/>
            <person name="Larsson K.H."/>
            <person name="Matsuura K."/>
            <person name="Barry K."/>
            <person name="Labutti K."/>
            <person name="Kuo R."/>
            <person name="Ohm R.A."/>
            <person name="Bhattacharya S.S."/>
            <person name="Shirouzu T."/>
            <person name="Yoshinaga Y."/>
            <person name="Martin F.M."/>
            <person name="Grigoriev I.V."/>
            <person name="Hibbett D.S."/>
        </authorList>
    </citation>
    <scope>NUCLEOTIDE SEQUENCE [LARGE SCALE GENOMIC DNA]</scope>
    <source>
        <strain evidence="1 2">HHB12029</strain>
    </source>
</reference>
<dbReference type="Proteomes" id="UP000077266">
    <property type="component" value="Unassembled WGS sequence"/>
</dbReference>
<organism evidence="1 2">
    <name type="scientific">Exidia glandulosa HHB12029</name>
    <dbReference type="NCBI Taxonomy" id="1314781"/>
    <lineage>
        <taxon>Eukaryota</taxon>
        <taxon>Fungi</taxon>
        <taxon>Dikarya</taxon>
        <taxon>Basidiomycota</taxon>
        <taxon>Agaricomycotina</taxon>
        <taxon>Agaricomycetes</taxon>
        <taxon>Auriculariales</taxon>
        <taxon>Exidiaceae</taxon>
        <taxon>Exidia</taxon>
    </lineage>
</organism>
<evidence type="ECO:0000313" key="2">
    <source>
        <dbReference type="Proteomes" id="UP000077266"/>
    </source>
</evidence>
<gene>
    <name evidence="1" type="ORF">EXIGLDRAFT_73841</name>
</gene>
<protein>
    <submittedName>
        <fullName evidence="1">Uncharacterized protein</fullName>
    </submittedName>
</protein>
<evidence type="ECO:0000313" key="1">
    <source>
        <dbReference type="EMBL" id="KZV92524.1"/>
    </source>
</evidence>
<sequence length="137" mass="14572">MHATSPLLCLSLSPRRLARKPPGFGLAVVLDKVATLLYRAHFFSRPSAEVLNEFLACSLVASVLQPSTQEGSSTLQCQLPRNLSLLATQPDWPVPAWCTLTAAYIAVVASAALPATISCAALVRPVSAFGWLDIAVQ</sequence>
<dbReference type="AlphaFoldDB" id="A0A165HVN6"/>
<dbReference type="EMBL" id="KV426007">
    <property type="protein sequence ID" value="KZV92524.1"/>
    <property type="molecule type" value="Genomic_DNA"/>
</dbReference>